<dbReference type="KEGG" id="hyh:D3Y59_05810"/>
<dbReference type="EMBL" id="CP032317">
    <property type="protein sequence ID" value="AYA36614.1"/>
    <property type="molecule type" value="Genomic_DNA"/>
</dbReference>
<keyword evidence="3" id="KW-1185">Reference proteome</keyword>
<dbReference type="Proteomes" id="UP000262802">
    <property type="component" value="Chromosome"/>
</dbReference>
<gene>
    <name evidence="2" type="ORF">D3Y59_05810</name>
</gene>
<sequence>MFKVLLGVLSLCAIGTTGLAQSTSGPVPTTATAAANPSPADVEAFIKAQTAKGGELDFAQMLANRKQSMFLHQGAMYNKQEYALVLWGMRVKALGVATADKACALYAAANNRPISSAEKQALTSGFDSAIRE</sequence>
<accession>A0A3B7QXT5</accession>
<evidence type="ECO:0000313" key="3">
    <source>
        <dbReference type="Proteomes" id="UP000262802"/>
    </source>
</evidence>
<dbReference type="RefSeq" id="WP_119444195.1">
    <property type="nucleotide sequence ID" value="NZ_CP032317.1"/>
</dbReference>
<dbReference type="AlphaFoldDB" id="A0A3B7QXT5"/>
<feature type="signal peptide" evidence="1">
    <location>
        <begin position="1"/>
        <end position="20"/>
    </location>
</feature>
<organism evidence="2 3">
    <name type="scientific">Hymenobacter oligotrophus</name>
    <dbReference type="NCBI Taxonomy" id="2319843"/>
    <lineage>
        <taxon>Bacteria</taxon>
        <taxon>Pseudomonadati</taxon>
        <taxon>Bacteroidota</taxon>
        <taxon>Cytophagia</taxon>
        <taxon>Cytophagales</taxon>
        <taxon>Hymenobacteraceae</taxon>
        <taxon>Hymenobacter</taxon>
    </lineage>
</organism>
<proteinExistence type="predicted"/>
<dbReference type="OrthoDB" id="1242346at2"/>
<reference evidence="2 3" key="1">
    <citation type="submission" date="2018-09" db="EMBL/GenBank/DDBJ databases">
        <title>Hymenobacter medium sp. nov., isolated from R2A medium.</title>
        <authorList>
            <person name="Yingchao G."/>
        </authorList>
    </citation>
    <scope>NUCLEOTIDE SEQUENCE [LARGE SCALE GENOMIC DNA]</scope>
    <source>
        <strain evidence="3">sh-6</strain>
    </source>
</reference>
<evidence type="ECO:0000256" key="1">
    <source>
        <dbReference type="SAM" id="SignalP"/>
    </source>
</evidence>
<feature type="chain" id="PRO_5017720728" evidence="1">
    <location>
        <begin position="21"/>
        <end position="132"/>
    </location>
</feature>
<keyword evidence="1" id="KW-0732">Signal</keyword>
<name>A0A3B7QXT5_9BACT</name>
<protein>
    <submittedName>
        <fullName evidence="2">Uncharacterized protein</fullName>
    </submittedName>
</protein>
<evidence type="ECO:0000313" key="2">
    <source>
        <dbReference type="EMBL" id="AYA36614.1"/>
    </source>
</evidence>